<organism evidence="1 2">
    <name type="scientific">Penicillium oxalicum (strain 114-2 / CGMCC 5302)</name>
    <name type="common">Penicillium decumbens</name>
    <dbReference type="NCBI Taxonomy" id="933388"/>
    <lineage>
        <taxon>Eukaryota</taxon>
        <taxon>Fungi</taxon>
        <taxon>Dikarya</taxon>
        <taxon>Ascomycota</taxon>
        <taxon>Pezizomycotina</taxon>
        <taxon>Eurotiomycetes</taxon>
        <taxon>Eurotiomycetidae</taxon>
        <taxon>Eurotiales</taxon>
        <taxon>Aspergillaceae</taxon>
        <taxon>Penicillium</taxon>
    </lineage>
</organism>
<proteinExistence type="predicted"/>
<dbReference type="Proteomes" id="UP000019376">
    <property type="component" value="Unassembled WGS sequence"/>
</dbReference>
<gene>
    <name evidence="1" type="ORF">PDE_09447</name>
</gene>
<evidence type="ECO:0000313" key="1">
    <source>
        <dbReference type="EMBL" id="EPS34483.1"/>
    </source>
</evidence>
<name>S8B6G5_PENO1</name>
<dbReference type="HOGENOM" id="CLU_2469819_0_0_1"/>
<accession>S8B6G5</accession>
<protein>
    <submittedName>
        <fullName evidence="1">Uncharacterized protein</fullName>
    </submittedName>
</protein>
<reference evidence="1 2" key="1">
    <citation type="journal article" date="2013" name="PLoS ONE">
        <title>Genomic and secretomic analyses reveal unique features of the lignocellulolytic enzyme system of Penicillium decumbens.</title>
        <authorList>
            <person name="Liu G."/>
            <person name="Zhang L."/>
            <person name="Wei X."/>
            <person name="Zou G."/>
            <person name="Qin Y."/>
            <person name="Ma L."/>
            <person name="Li J."/>
            <person name="Zheng H."/>
            <person name="Wang S."/>
            <person name="Wang C."/>
            <person name="Xun L."/>
            <person name="Zhao G.-P."/>
            <person name="Zhou Z."/>
            <person name="Qu Y."/>
        </authorList>
    </citation>
    <scope>NUCLEOTIDE SEQUENCE [LARGE SCALE GENOMIC DNA]</scope>
    <source>
        <strain evidence="2">114-2 / CGMCC 5302</strain>
    </source>
</reference>
<keyword evidence="2" id="KW-1185">Reference proteome</keyword>
<sequence length="88" mass="9514">MSQTTLGVKVLVHIPLPPGWLQDPSVLHKATSVRPTLGLVQTTGVAHKSQAIEALAKTLSKRSLPKRLRNSGRDQILTALNKTREPCG</sequence>
<evidence type="ECO:0000313" key="2">
    <source>
        <dbReference type="Proteomes" id="UP000019376"/>
    </source>
</evidence>
<dbReference type="AlphaFoldDB" id="S8B6G5"/>
<dbReference type="EMBL" id="KB644415">
    <property type="protein sequence ID" value="EPS34483.1"/>
    <property type="molecule type" value="Genomic_DNA"/>
</dbReference>